<dbReference type="AlphaFoldDB" id="A0A8S9RM45"/>
<dbReference type="Proteomes" id="UP000712600">
    <property type="component" value="Unassembled WGS sequence"/>
</dbReference>
<accession>A0A8S9RM45</accession>
<evidence type="ECO:0000256" key="1">
    <source>
        <dbReference type="SAM" id="MobiDB-lite"/>
    </source>
</evidence>
<comment type="caution">
    <text evidence="2">The sequence shown here is derived from an EMBL/GenBank/DDBJ whole genome shotgun (WGS) entry which is preliminary data.</text>
</comment>
<protein>
    <submittedName>
        <fullName evidence="2">Uncharacterized protein</fullName>
    </submittedName>
</protein>
<evidence type="ECO:0000313" key="2">
    <source>
        <dbReference type="EMBL" id="KAF3573776.1"/>
    </source>
</evidence>
<gene>
    <name evidence="2" type="ORF">F2Q69_00058914</name>
</gene>
<proteinExistence type="predicted"/>
<evidence type="ECO:0000313" key="3">
    <source>
        <dbReference type="Proteomes" id="UP000712600"/>
    </source>
</evidence>
<dbReference type="EMBL" id="QGKX02000095">
    <property type="protein sequence ID" value="KAF3573776.1"/>
    <property type="molecule type" value="Genomic_DNA"/>
</dbReference>
<feature type="compositionally biased region" description="Basic residues" evidence="1">
    <location>
        <begin position="164"/>
        <end position="175"/>
    </location>
</feature>
<sequence length="220" mass="24673">MISTSTNGTTSYDLNVDQRHDLNVDRWEASIDTLQAAPIDSVNQASNDIIHLVSDNTVHLGTVHLGTIHRGKLPLDTVHSDTIHREFPIPPDRSVHMGSYNGFFDDHMYAVASQRGLRSKGEVDKSPVEAASIDTRCVLEQKGFDVCGNRFEGDTTTGSDKYGGKKRKNWKKRKRIKGDPQLSLIPHFSDGVRKSRVRIRCFSQPFTKLQALLISKMIDK</sequence>
<feature type="region of interest" description="Disordered" evidence="1">
    <location>
        <begin position="155"/>
        <end position="175"/>
    </location>
</feature>
<organism evidence="2 3">
    <name type="scientific">Brassica cretica</name>
    <name type="common">Mustard</name>
    <dbReference type="NCBI Taxonomy" id="69181"/>
    <lineage>
        <taxon>Eukaryota</taxon>
        <taxon>Viridiplantae</taxon>
        <taxon>Streptophyta</taxon>
        <taxon>Embryophyta</taxon>
        <taxon>Tracheophyta</taxon>
        <taxon>Spermatophyta</taxon>
        <taxon>Magnoliopsida</taxon>
        <taxon>eudicotyledons</taxon>
        <taxon>Gunneridae</taxon>
        <taxon>Pentapetalae</taxon>
        <taxon>rosids</taxon>
        <taxon>malvids</taxon>
        <taxon>Brassicales</taxon>
        <taxon>Brassicaceae</taxon>
        <taxon>Brassiceae</taxon>
        <taxon>Brassica</taxon>
    </lineage>
</organism>
<name>A0A8S9RM45_BRACR</name>
<reference evidence="2" key="1">
    <citation type="submission" date="2019-12" db="EMBL/GenBank/DDBJ databases">
        <title>Genome sequencing and annotation of Brassica cretica.</title>
        <authorList>
            <person name="Studholme D.J."/>
            <person name="Sarris P."/>
        </authorList>
    </citation>
    <scope>NUCLEOTIDE SEQUENCE</scope>
    <source>
        <strain evidence="2">PFS-109/04</strain>
        <tissue evidence="2">Leaf</tissue>
    </source>
</reference>